<gene>
    <name evidence="4" type="ORF">AMORRO_LOCUS3129</name>
</gene>
<dbReference type="GO" id="GO:0045943">
    <property type="term" value="P:positive regulation of transcription by RNA polymerase I"/>
    <property type="evidence" value="ECO:0007669"/>
    <property type="project" value="TreeGrafter"/>
</dbReference>
<dbReference type="InterPro" id="IPR008942">
    <property type="entry name" value="ENTH_VHS"/>
</dbReference>
<evidence type="ECO:0000256" key="2">
    <source>
        <dbReference type="SAM" id="MobiDB-lite"/>
    </source>
</evidence>
<dbReference type="Pfam" id="PF12243">
    <property type="entry name" value="CTK3"/>
    <property type="match status" value="1"/>
</dbReference>
<dbReference type="Proteomes" id="UP000789342">
    <property type="component" value="Unassembled WGS sequence"/>
</dbReference>
<dbReference type="GO" id="GO:0070692">
    <property type="term" value="C:CTDK-1 complex"/>
    <property type="evidence" value="ECO:0007669"/>
    <property type="project" value="InterPro"/>
</dbReference>
<dbReference type="SMART" id="SM00582">
    <property type="entry name" value="RPR"/>
    <property type="match status" value="1"/>
</dbReference>
<dbReference type="GO" id="GO:0032786">
    <property type="term" value="P:positive regulation of DNA-templated transcription, elongation"/>
    <property type="evidence" value="ECO:0007669"/>
    <property type="project" value="InterPro"/>
</dbReference>
<dbReference type="InterPro" id="IPR006569">
    <property type="entry name" value="CID_dom"/>
</dbReference>
<dbReference type="PROSITE" id="PS51391">
    <property type="entry name" value="CID"/>
    <property type="match status" value="1"/>
</dbReference>
<protein>
    <submittedName>
        <fullName evidence="4">14800_t:CDS:1</fullName>
    </submittedName>
</protein>
<feature type="region of interest" description="Disordered" evidence="2">
    <location>
        <begin position="584"/>
        <end position="610"/>
    </location>
</feature>
<feature type="domain" description="CID" evidence="3">
    <location>
        <begin position="12"/>
        <end position="147"/>
    </location>
</feature>
<dbReference type="Gene3D" id="1.25.40.90">
    <property type="match status" value="1"/>
</dbReference>
<dbReference type="PANTHER" id="PTHR28291">
    <property type="entry name" value="CTD KINASE SUBUNIT GAMMA"/>
    <property type="match status" value="1"/>
</dbReference>
<keyword evidence="1" id="KW-0175">Coiled coil</keyword>
<reference evidence="4" key="1">
    <citation type="submission" date="2021-06" db="EMBL/GenBank/DDBJ databases">
        <authorList>
            <person name="Kallberg Y."/>
            <person name="Tangrot J."/>
            <person name="Rosling A."/>
        </authorList>
    </citation>
    <scope>NUCLEOTIDE SEQUENCE</scope>
    <source>
        <strain evidence="4">CL551</strain>
    </source>
</reference>
<evidence type="ECO:0000313" key="4">
    <source>
        <dbReference type="EMBL" id="CAG8498378.1"/>
    </source>
</evidence>
<evidence type="ECO:0000259" key="3">
    <source>
        <dbReference type="PROSITE" id="PS51391"/>
    </source>
</evidence>
<accession>A0A9N9EY49</accession>
<dbReference type="EMBL" id="CAJVPV010001469">
    <property type="protein sequence ID" value="CAG8498378.1"/>
    <property type="molecule type" value="Genomic_DNA"/>
</dbReference>
<name>A0A9N9EY49_9GLOM</name>
<evidence type="ECO:0000256" key="1">
    <source>
        <dbReference type="SAM" id="Coils"/>
    </source>
</evidence>
<dbReference type="PANTHER" id="PTHR28291:SF1">
    <property type="entry name" value="CTD KINASE SUBUNIT GAMMA"/>
    <property type="match status" value="1"/>
</dbReference>
<dbReference type="OrthoDB" id="21266at2759"/>
<dbReference type="InterPro" id="IPR024637">
    <property type="entry name" value="Ctk3_C"/>
</dbReference>
<evidence type="ECO:0000313" key="5">
    <source>
        <dbReference type="Proteomes" id="UP000789342"/>
    </source>
</evidence>
<dbReference type="AlphaFoldDB" id="A0A9N9EY49"/>
<keyword evidence="5" id="KW-1185">Reference proteome</keyword>
<feature type="coiled-coil region" evidence="1">
    <location>
        <begin position="231"/>
        <end position="267"/>
    </location>
</feature>
<dbReference type="InterPro" id="IPR042326">
    <property type="entry name" value="Ctk3"/>
</dbReference>
<dbReference type="Pfam" id="PF12350">
    <property type="entry name" value="CTK3_C"/>
    <property type="match status" value="1"/>
</dbReference>
<comment type="caution">
    <text evidence="4">The sequence shown here is derived from an EMBL/GenBank/DDBJ whole genome shotgun (WGS) entry which is preliminary data.</text>
</comment>
<dbReference type="SUPFAM" id="SSF48464">
    <property type="entry name" value="ENTH/VHS domain"/>
    <property type="match status" value="1"/>
</dbReference>
<proteinExistence type="predicted"/>
<dbReference type="InterPro" id="IPR024638">
    <property type="entry name" value="Ctk3_N"/>
</dbReference>
<sequence length="642" mass="74828">MSQSSNTSGDIDPFDARLYFISILKKVNSSQQTIQSCTTFALRHHKYYEDLYRCIIEVMQKATIASRMNLFYFLDCLCTKSKKIEFNKYIDYIQRDLQKIVIDFVCERDDGCFNLVNTLKVLKTWKDKLVMDISIIENAEKSLLEWKSEKTYPPRLKIPRTDILKRIEEDRERSKHLREDIWWVDKSIQDGEAIKLWEECSDLDEGDYLEILAENFKYNPGHPWQEDYKKVLLWNAEQKRLEEEAAALQEKARIEKLEEERIRKHREEEFRIRKLQEETEQNAWKLQEKVDQRVGPFQEMTEHRIQQLQAGQMTHYSRGEEIQQSQDKKAQHLQEEEEARKVWQIIFNEREQSAKRLAEKKEQEVLQQRMIEGKCYQYCEDLQDTEMGMTEITNSHHSTVNVVNNNLIVSQTRETHQMDSSMNPEITDPHPITLGVKRQHCLEDILNDVPDSNLDLKRIRTEDNYLGRNVIINSVNSNNFEGTLNNPLNNNITVETHGSERMEDNFVRTKHFDKKRYNPSGEVGLDENGNISGAGCMTNIKFDNTREVTDSGNYDPSFIYSFSTSNMTPVGETMSSITYGQQSFCNQSSEPPTADDTIEPPRESDTSLPEGYRIDHIAGSKLGLLMQAVSLLESGVSSLTDD</sequence>
<organism evidence="4 5">
    <name type="scientific">Acaulospora morrowiae</name>
    <dbReference type="NCBI Taxonomy" id="94023"/>
    <lineage>
        <taxon>Eukaryota</taxon>
        <taxon>Fungi</taxon>
        <taxon>Fungi incertae sedis</taxon>
        <taxon>Mucoromycota</taxon>
        <taxon>Glomeromycotina</taxon>
        <taxon>Glomeromycetes</taxon>
        <taxon>Diversisporales</taxon>
        <taxon>Acaulosporaceae</taxon>
        <taxon>Acaulospora</taxon>
    </lineage>
</organism>